<evidence type="ECO:0000313" key="2">
    <source>
        <dbReference type="EMBL" id="QGJ84979.1"/>
    </source>
</evidence>
<dbReference type="Pfam" id="PF07463">
    <property type="entry name" value="NUMOD4"/>
    <property type="match status" value="1"/>
</dbReference>
<evidence type="ECO:0000259" key="1">
    <source>
        <dbReference type="Pfam" id="PF07463"/>
    </source>
</evidence>
<reference evidence="2 3" key="1">
    <citation type="submission" date="2019-10" db="EMBL/GenBank/DDBJ databases">
        <authorList>
            <person name="Brinks E."/>
        </authorList>
    </citation>
    <scope>NUCLEOTIDE SEQUENCE [LARGE SCALE GENOMIC DNA]</scope>
</reference>
<dbReference type="InterPro" id="IPR010902">
    <property type="entry name" value="NUMOD4"/>
</dbReference>
<dbReference type="Gene3D" id="3.90.75.20">
    <property type="match status" value="1"/>
</dbReference>
<dbReference type="SUPFAM" id="SSF54060">
    <property type="entry name" value="His-Me finger endonucleases"/>
    <property type="match status" value="1"/>
</dbReference>
<dbReference type="GeneID" id="56138003"/>
<protein>
    <recommendedName>
        <fullName evidence="1">NUMOD4 domain-containing protein</fullName>
    </recommendedName>
</protein>
<dbReference type="InterPro" id="IPR044925">
    <property type="entry name" value="His-Me_finger_sf"/>
</dbReference>
<dbReference type="Proteomes" id="UP000422881">
    <property type="component" value="Segment"/>
</dbReference>
<dbReference type="EMBL" id="MN552145">
    <property type="protein sequence ID" value="QGJ84979.1"/>
    <property type="molecule type" value="Genomic_DNA"/>
</dbReference>
<dbReference type="GO" id="GO:0016788">
    <property type="term" value="F:hydrolase activity, acting on ester bonds"/>
    <property type="evidence" value="ECO:0007669"/>
    <property type="project" value="InterPro"/>
</dbReference>
<feature type="domain" description="NUMOD4" evidence="1">
    <location>
        <begin position="144"/>
        <end position="189"/>
    </location>
</feature>
<organism evidence="2 3">
    <name type="scientific">Lactococcus phage P1048</name>
    <dbReference type="NCBI Taxonomy" id="2662295"/>
    <lineage>
        <taxon>Viruses</taxon>
        <taxon>Duplodnaviria</taxon>
        <taxon>Heunggongvirae</taxon>
        <taxon>Uroviricota</taxon>
        <taxon>Caudoviricetes</taxon>
        <taxon>Audreyjarvisvirus</taxon>
        <taxon>Audreyjarvisvirus P1048</taxon>
    </lineage>
</organism>
<dbReference type="KEGG" id="vg:56138003"/>
<accession>A0A649V267</accession>
<dbReference type="RefSeq" id="YP_009905617.1">
    <property type="nucleotide sequence ID" value="NC_049857.1"/>
</dbReference>
<name>A0A649V267_9CAUD</name>
<keyword evidence="3" id="KW-1185">Reference proteome</keyword>
<sequence length="310" mass="36671">MENKKQFNDFKDIIIKLYEKEGKSIKYISNLLGFGRSNLSKQIQEWGLIESQNKHLKPSTVKFINKHRTMIKSRLDNDVTIANIARELQVKANYLSVTIIRNDMVLEKANDDRLKRSHIRKQARIEELKEKSCLTYDFKDLDNEEWREILGYPNYFVSNFGRFKKYMKSSESFILMKKTYNKAVEYNYISMINDKNKRKNLRACRVVGFAFVDGFSKEKNTINHINGDKTNDSSSNLEWISQHDNNPHSHRVLNRAVNKNKKRYEKIVYKEKYEFKTVIGLAKFLGVSEAQAHRLLKQSPDIYYTLKDKK</sequence>
<proteinExistence type="predicted"/>
<evidence type="ECO:0000313" key="3">
    <source>
        <dbReference type="Proteomes" id="UP000422881"/>
    </source>
</evidence>